<keyword evidence="3" id="KW-1185">Reference proteome</keyword>
<gene>
    <name evidence="2" type="ORF">FJM67_14390</name>
</gene>
<dbReference type="PROSITE" id="PS50112">
    <property type="entry name" value="PAS"/>
    <property type="match status" value="1"/>
</dbReference>
<dbReference type="Pfam" id="PF13426">
    <property type="entry name" value="PAS_9"/>
    <property type="match status" value="1"/>
</dbReference>
<protein>
    <submittedName>
        <fullName evidence="2">PAS domain S-box protein</fullName>
    </submittedName>
</protein>
<dbReference type="OrthoDB" id="5645859at2"/>
<organism evidence="2 3">
    <name type="scientific">Maribrevibacterium harenarium</name>
    <dbReference type="NCBI Taxonomy" id="2589817"/>
    <lineage>
        <taxon>Bacteria</taxon>
        <taxon>Pseudomonadati</taxon>
        <taxon>Pseudomonadota</taxon>
        <taxon>Gammaproteobacteria</taxon>
        <taxon>Oceanospirillales</taxon>
        <taxon>Oceanospirillaceae</taxon>
        <taxon>Maribrevibacterium</taxon>
    </lineage>
</organism>
<dbReference type="InterPro" id="IPR000014">
    <property type="entry name" value="PAS"/>
</dbReference>
<dbReference type="CDD" id="cd00130">
    <property type="entry name" value="PAS"/>
    <property type="match status" value="1"/>
</dbReference>
<proteinExistence type="predicted"/>
<feature type="domain" description="PAS" evidence="1">
    <location>
        <begin position="21"/>
        <end position="59"/>
    </location>
</feature>
<dbReference type="SUPFAM" id="SSF55785">
    <property type="entry name" value="PYP-like sensor domain (PAS domain)"/>
    <property type="match status" value="1"/>
</dbReference>
<evidence type="ECO:0000313" key="2">
    <source>
        <dbReference type="EMBL" id="TPE47500.1"/>
    </source>
</evidence>
<comment type="caution">
    <text evidence="2">The sequence shown here is derived from an EMBL/GenBank/DDBJ whole genome shotgun (WGS) entry which is preliminary data.</text>
</comment>
<evidence type="ECO:0000313" key="3">
    <source>
        <dbReference type="Proteomes" id="UP000315901"/>
    </source>
</evidence>
<dbReference type="SMART" id="SM00091">
    <property type="entry name" value="PAS"/>
    <property type="match status" value="1"/>
</dbReference>
<dbReference type="NCBIfam" id="TIGR00229">
    <property type="entry name" value="sensory_box"/>
    <property type="match status" value="1"/>
</dbReference>
<dbReference type="Proteomes" id="UP000315901">
    <property type="component" value="Unassembled WGS sequence"/>
</dbReference>
<reference evidence="2 3" key="1">
    <citation type="submission" date="2019-06" db="EMBL/GenBank/DDBJ databases">
        <title>A novel bacterium of genus Marinomonas, isolated from coastal sand.</title>
        <authorList>
            <person name="Huang H."/>
            <person name="Mo K."/>
            <person name="Hu Y."/>
        </authorList>
    </citation>
    <scope>NUCLEOTIDE SEQUENCE [LARGE SCALE GENOMIC DNA]</scope>
    <source>
        <strain evidence="2 3">HB171799</strain>
    </source>
</reference>
<dbReference type="EMBL" id="VFRR01000041">
    <property type="protein sequence ID" value="TPE47500.1"/>
    <property type="molecule type" value="Genomic_DNA"/>
</dbReference>
<evidence type="ECO:0000259" key="1">
    <source>
        <dbReference type="PROSITE" id="PS50112"/>
    </source>
</evidence>
<name>A0A501WGL7_9GAMM</name>
<accession>A0A501WGL7</accession>
<dbReference type="RefSeq" id="WP_140590688.1">
    <property type="nucleotide sequence ID" value="NZ_VFRR01000041.1"/>
</dbReference>
<dbReference type="Gene3D" id="3.30.450.20">
    <property type="entry name" value="PAS domain"/>
    <property type="match status" value="1"/>
</dbReference>
<sequence length="103" mass="11946">MPNTTEQESFAVPCLTLSTDMIELIRDAVVVTDLDGYILNINQAYIDITGYQRNELIGERPAKIQSGRHDSVFYRVMWDSLLSNGFWQGEIWDRRKNGEIYRS</sequence>
<dbReference type="InterPro" id="IPR035965">
    <property type="entry name" value="PAS-like_dom_sf"/>
</dbReference>
<dbReference type="AlphaFoldDB" id="A0A501WGL7"/>